<protein>
    <submittedName>
        <fullName evidence="1">Uncharacterized protein</fullName>
    </submittedName>
</protein>
<sequence length="79" mass="9345">MQQSLSACLETNRAGETVHPDPMLISFLQQYWQALHWQALPLLLSKGSCKFRRKWLLFLFSVPSQFVIDSQKFYKRNKL</sequence>
<name>A0AAP0ENE8_9MAGN</name>
<comment type="caution">
    <text evidence="1">The sequence shown here is derived from an EMBL/GenBank/DDBJ whole genome shotgun (WGS) entry which is preliminary data.</text>
</comment>
<reference evidence="1 2" key="1">
    <citation type="submission" date="2024-01" db="EMBL/GenBank/DDBJ databases">
        <title>Genome assemblies of Stephania.</title>
        <authorList>
            <person name="Yang L."/>
        </authorList>
    </citation>
    <scope>NUCLEOTIDE SEQUENCE [LARGE SCALE GENOMIC DNA]</scope>
    <source>
        <strain evidence="1">QJT</strain>
        <tissue evidence="1">Leaf</tissue>
    </source>
</reference>
<proteinExistence type="predicted"/>
<organism evidence="1 2">
    <name type="scientific">Stephania japonica</name>
    <dbReference type="NCBI Taxonomy" id="461633"/>
    <lineage>
        <taxon>Eukaryota</taxon>
        <taxon>Viridiplantae</taxon>
        <taxon>Streptophyta</taxon>
        <taxon>Embryophyta</taxon>
        <taxon>Tracheophyta</taxon>
        <taxon>Spermatophyta</taxon>
        <taxon>Magnoliopsida</taxon>
        <taxon>Ranunculales</taxon>
        <taxon>Menispermaceae</taxon>
        <taxon>Menispermoideae</taxon>
        <taxon>Cissampelideae</taxon>
        <taxon>Stephania</taxon>
    </lineage>
</organism>
<accession>A0AAP0ENE8</accession>
<gene>
    <name evidence="1" type="ORF">Sjap_021981</name>
</gene>
<dbReference type="EMBL" id="JBBNAE010000009">
    <property type="protein sequence ID" value="KAK9096484.1"/>
    <property type="molecule type" value="Genomic_DNA"/>
</dbReference>
<evidence type="ECO:0000313" key="1">
    <source>
        <dbReference type="EMBL" id="KAK9096484.1"/>
    </source>
</evidence>
<keyword evidence="2" id="KW-1185">Reference proteome</keyword>
<evidence type="ECO:0000313" key="2">
    <source>
        <dbReference type="Proteomes" id="UP001417504"/>
    </source>
</evidence>
<dbReference type="AlphaFoldDB" id="A0AAP0ENE8"/>
<dbReference type="Proteomes" id="UP001417504">
    <property type="component" value="Unassembled WGS sequence"/>
</dbReference>